<proteinExistence type="predicted"/>
<dbReference type="InterPro" id="IPR036116">
    <property type="entry name" value="FN3_sf"/>
</dbReference>
<protein>
    <recommendedName>
        <fullName evidence="3">Fibronectin type-III domain-containing protein</fullName>
    </recommendedName>
</protein>
<evidence type="ECO:0000259" key="3">
    <source>
        <dbReference type="PROSITE" id="PS50853"/>
    </source>
</evidence>
<sequence>PMRALRGLTATEIQPRLLALQWEPLGYNLTRCHTYTLYLCYRYSMPTGTSGGNNATVRECLSVDRNTSHFTLRDLPPFRAVHIRLALANPEGKKESREVTFQTEEDSEWKFNCSQ</sequence>
<keyword evidence="5" id="KW-1185">Reference proteome</keyword>
<gene>
    <name evidence="4" type="ORF">XENOCAPTIV_021390</name>
</gene>
<dbReference type="PANTHER" id="PTHR24051:SF10">
    <property type="entry name" value="RECEPTOR-TYPE TYROSINE-PROTEIN PHOSPHATASE U-RELATED"/>
    <property type="match status" value="1"/>
</dbReference>
<dbReference type="InterPro" id="IPR003961">
    <property type="entry name" value="FN3_dom"/>
</dbReference>
<keyword evidence="1" id="KW-0677">Repeat</keyword>
<accession>A0ABV0SBD4</accession>
<dbReference type="EMBL" id="JAHRIN010076087">
    <property type="protein sequence ID" value="MEQ2217741.1"/>
    <property type="molecule type" value="Genomic_DNA"/>
</dbReference>
<evidence type="ECO:0000256" key="1">
    <source>
        <dbReference type="ARBA" id="ARBA00022737"/>
    </source>
</evidence>
<dbReference type="PROSITE" id="PS50853">
    <property type="entry name" value="FN3"/>
    <property type="match status" value="1"/>
</dbReference>
<feature type="non-terminal residue" evidence="4">
    <location>
        <position position="1"/>
    </location>
</feature>
<name>A0ABV0SBD4_9TELE</name>
<dbReference type="Proteomes" id="UP001434883">
    <property type="component" value="Unassembled WGS sequence"/>
</dbReference>
<dbReference type="InterPro" id="IPR013783">
    <property type="entry name" value="Ig-like_fold"/>
</dbReference>
<dbReference type="PANTHER" id="PTHR24051">
    <property type="entry name" value="SUSHI DOMAIN-CONTAINING PROTEIN 1"/>
    <property type="match status" value="1"/>
</dbReference>
<keyword evidence="2" id="KW-1015">Disulfide bond</keyword>
<dbReference type="InterPro" id="IPR051622">
    <property type="entry name" value="R-tyr_protein_phosphatases"/>
</dbReference>
<evidence type="ECO:0000256" key="2">
    <source>
        <dbReference type="ARBA" id="ARBA00023157"/>
    </source>
</evidence>
<dbReference type="CDD" id="cd00063">
    <property type="entry name" value="FN3"/>
    <property type="match status" value="1"/>
</dbReference>
<evidence type="ECO:0000313" key="4">
    <source>
        <dbReference type="EMBL" id="MEQ2217741.1"/>
    </source>
</evidence>
<comment type="caution">
    <text evidence="4">The sequence shown here is derived from an EMBL/GenBank/DDBJ whole genome shotgun (WGS) entry which is preliminary data.</text>
</comment>
<dbReference type="Gene3D" id="2.60.40.10">
    <property type="entry name" value="Immunoglobulins"/>
    <property type="match status" value="1"/>
</dbReference>
<dbReference type="SUPFAM" id="SSF49265">
    <property type="entry name" value="Fibronectin type III"/>
    <property type="match status" value="1"/>
</dbReference>
<feature type="domain" description="Fibronectin type-III" evidence="3">
    <location>
        <begin position="4"/>
        <end position="106"/>
    </location>
</feature>
<organism evidence="4 5">
    <name type="scientific">Xenoophorus captivus</name>
    <dbReference type="NCBI Taxonomy" id="1517983"/>
    <lineage>
        <taxon>Eukaryota</taxon>
        <taxon>Metazoa</taxon>
        <taxon>Chordata</taxon>
        <taxon>Craniata</taxon>
        <taxon>Vertebrata</taxon>
        <taxon>Euteleostomi</taxon>
        <taxon>Actinopterygii</taxon>
        <taxon>Neopterygii</taxon>
        <taxon>Teleostei</taxon>
        <taxon>Neoteleostei</taxon>
        <taxon>Acanthomorphata</taxon>
        <taxon>Ovalentaria</taxon>
        <taxon>Atherinomorphae</taxon>
        <taxon>Cyprinodontiformes</taxon>
        <taxon>Goodeidae</taxon>
        <taxon>Xenoophorus</taxon>
    </lineage>
</organism>
<reference evidence="4 5" key="1">
    <citation type="submission" date="2021-06" db="EMBL/GenBank/DDBJ databases">
        <authorList>
            <person name="Palmer J.M."/>
        </authorList>
    </citation>
    <scope>NUCLEOTIDE SEQUENCE [LARGE SCALE GENOMIC DNA]</scope>
    <source>
        <strain evidence="4 5">XC_2019</strain>
        <tissue evidence="4">Muscle</tissue>
    </source>
</reference>
<evidence type="ECO:0000313" key="5">
    <source>
        <dbReference type="Proteomes" id="UP001434883"/>
    </source>
</evidence>